<name>A0A8J4A4B7_9ACTN</name>
<feature type="transmembrane region" description="Helical" evidence="1">
    <location>
        <begin position="122"/>
        <end position="144"/>
    </location>
</feature>
<comment type="caution">
    <text evidence="2">The sequence shown here is derived from an EMBL/GenBank/DDBJ whole genome shotgun (WGS) entry which is preliminary data.</text>
</comment>
<dbReference type="AlphaFoldDB" id="A0A8J4A4B7"/>
<gene>
    <name evidence="2" type="ORF">Voc01_085520</name>
</gene>
<sequence>MASAATVGRVNARGRRKLAYLGLALTIAGAVALGIGYWTTLPENFTAPATFAASRGQGFGLQVPAHSTATATCTVAPAGGGSRQVSVPPGEDGGYHGDAWWSGTASITCDRKVSGGVLAPDIYVRMGVGFVVVMVLLFLGHASLAEIFGW</sequence>
<keyword evidence="3" id="KW-1185">Reference proteome</keyword>
<proteinExistence type="predicted"/>
<dbReference type="Proteomes" id="UP000635606">
    <property type="component" value="Unassembled WGS sequence"/>
</dbReference>
<keyword evidence="1" id="KW-1133">Transmembrane helix</keyword>
<accession>A0A8J4A4B7</accession>
<keyword evidence="1" id="KW-0812">Transmembrane</keyword>
<dbReference type="EMBL" id="BOPH01000120">
    <property type="protein sequence ID" value="GIJ73635.1"/>
    <property type="molecule type" value="Genomic_DNA"/>
</dbReference>
<evidence type="ECO:0000256" key="1">
    <source>
        <dbReference type="SAM" id="Phobius"/>
    </source>
</evidence>
<evidence type="ECO:0000313" key="3">
    <source>
        <dbReference type="Proteomes" id="UP000635606"/>
    </source>
</evidence>
<protein>
    <submittedName>
        <fullName evidence="2">Uncharacterized protein</fullName>
    </submittedName>
</protein>
<evidence type="ECO:0000313" key="2">
    <source>
        <dbReference type="EMBL" id="GIJ73635.1"/>
    </source>
</evidence>
<feature type="transmembrane region" description="Helical" evidence="1">
    <location>
        <begin position="18"/>
        <end position="38"/>
    </location>
</feature>
<reference evidence="2" key="1">
    <citation type="submission" date="2021-01" db="EMBL/GenBank/DDBJ databases">
        <title>Whole genome shotgun sequence of Virgisporangium ochraceum NBRC 16418.</title>
        <authorList>
            <person name="Komaki H."/>
            <person name="Tamura T."/>
        </authorList>
    </citation>
    <scope>NUCLEOTIDE SEQUENCE</scope>
    <source>
        <strain evidence="2">NBRC 16418</strain>
    </source>
</reference>
<keyword evidence="1" id="KW-0472">Membrane</keyword>
<organism evidence="2 3">
    <name type="scientific">Virgisporangium ochraceum</name>
    <dbReference type="NCBI Taxonomy" id="65505"/>
    <lineage>
        <taxon>Bacteria</taxon>
        <taxon>Bacillati</taxon>
        <taxon>Actinomycetota</taxon>
        <taxon>Actinomycetes</taxon>
        <taxon>Micromonosporales</taxon>
        <taxon>Micromonosporaceae</taxon>
        <taxon>Virgisporangium</taxon>
    </lineage>
</organism>